<dbReference type="Gene3D" id="2.10.50.10">
    <property type="entry name" value="Tumor Necrosis Factor Receptor, subunit A, domain 2"/>
    <property type="match status" value="5"/>
</dbReference>
<dbReference type="Pfam" id="PF24634">
    <property type="entry name" value="DUF7631"/>
    <property type="match status" value="1"/>
</dbReference>
<feature type="transmembrane region" description="Helical" evidence="3">
    <location>
        <begin position="3481"/>
        <end position="3510"/>
    </location>
</feature>
<dbReference type="OrthoDB" id="410989at2759"/>
<reference evidence="7" key="1">
    <citation type="submission" date="2013-10" db="EMBL/GenBank/DDBJ databases">
        <title>Genomic analysis of the causative agents of coccidiosis in chickens.</title>
        <authorList>
            <person name="Reid A.J."/>
            <person name="Blake D."/>
            <person name="Billington K."/>
            <person name="Browne H."/>
            <person name="Dunn M."/>
            <person name="Hung S."/>
            <person name="Kawahara F."/>
            <person name="Miranda-Saavedra D."/>
            <person name="Mourier T."/>
            <person name="Nagra H."/>
            <person name="Otto T.D."/>
            <person name="Rawlings N."/>
            <person name="Sanchez A."/>
            <person name="Sanders M."/>
            <person name="Subramaniam C."/>
            <person name="Tay Y."/>
            <person name="Dear P."/>
            <person name="Doerig C."/>
            <person name="Gruber A."/>
            <person name="Parkinson J."/>
            <person name="Shirley M."/>
            <person name="Wan K.L."/>
            <person name="Berriman M."/>
            <person name="Tomley F."/>
            <person name="Pain A."/>
        </authorList>
    </citation>
    <scope>NUCLEOTIDE SEQUENCE [LARGE SCALE GENOMIC DNA]</scope>
    <source>
        <strain evidence="7">Weybridge</strain>
    </source>
</reference>
<dbReference type="PANTHER" id="PTHR46967:SF1">
    <property type="entry name" value="KERATIN-ASSOCIATED PROTEIN 16-1-LIKE"/>
    <property type="match status" value="1"/>
</dbReference>
<dbReference type="InterPro" id="IPR011641">
    <property type="entry name" value="Tyr-kin_ephrin_A/B_rcpt-like"/>
</dbReference>
<feature type="transmembrane region" description="Helical" evidence="3">
    <location>
        <begin position="3233"/>
        <end position="3258"/>
    </location>
</feature>
<evidence type="ECO:0000256" key="2">
    <source>
        <dbReference type="SAM" id="MobiDB-lite"/>
    </source>
</evidence>
<keyword evidence="8" id="KW-1185">Reference proteome</keyword>
<dbReference type="Pfam" id="PF24633">
    <property type="entry name" value="DUF7630"/>
    <property type="match status" value="1"/>
</dbReference>
<evidence type="ECO:0000259" key="6">
    <source>
        <dbReference type="Pfam" id="PF24634"/>
    </source>
</evidence>
<feature type="transmembrane region" description="Helical" evidence="3">
    <location>
        <begin position="3267"/>
        <end position="3285"/>
    </location>
</feature>
<dbReference type="SUPFAM" id="SSF57184">
    <property type="entry name" value="Growth factor receptor domain"/>
    <property type="match status" value="2"/>
</dbReference>
<dbReference type="Pfam" id="PF07699">
    <property type="entry name" value="Ephrin_rec_like"/>
    <property type="match status" value="3"/>
</dbReference>
<feature type="compositionally biased region" description="Low complexity" evidence="2">
    <location>
        <begin position="4141"/>
        <end position="4154"/>
    </location>
</feature>
<dbReference type="InterPro" id="IPR056048">
    <property type="entry name" value="CRMPA/B-like_DUF7631"/>
</dbReference>
<feature type="compositionally biased region" description="Basic and acidic residues" evidence="2">
    <location>
        <begin position="4278"/>
        <end position="4287"/>
    </location>
</feature>
<keyword evidence="3" id="KW-0812">Transmembrane</keyword>
<feature type="transmembrane region" description="Helical" evidence="3">
    <location>
        <begin position="3605"/>
        <end position="3624"/>
    </location>
</feature>
<keyword evidence="3" id="KW-1133">Transmembrane helix</keyword>
<feature type="domain" description="Tyrosine-protein kinase ephrin type A/B receptor-like" evidence="4">
    <location>
        <begin position="2538"/>
        <end position="2577"/>
    </location>
</feature>
<dbReference type="VEuPathDB" id="ToxoDB:EMWEY_00003430"/>
<feature type="transmembrane region" description="Helical" evidence="3">
    <location>
        <begin position="3566"/>
        <end position="3585"/>
    </location>
</feature>
<keyword evidence="3" id="KW-0472">Membrane</keyword>
<feature type="transmembrane region" description="Helical" evidence="3">
    <location>
        <begin position="3630"/>
        <end position="3648"/>
    </location>
</feature>
<feature type="compositionally biased region" description="Polar residues" evidence="2">
    <location>
        <begin position="4254"/>
        <end position="4264"/>
    </location>
</feature>
<dbReference type="RefSeq" id="XP_013333200.1">
    <property type="nucleotide sequence ID" value="XM_013477746.1"/>
</dbReference>
<dbReference type="GeneID" id="25334329"/>
<feature type="domain" description="Tyrosine-protein kinase ephrin type A/B receptor-like" evidence="4">
    <location>
        <begin position="2804"/>
        <end position="2843"/>
    </location>
</feature>
<feature type="compositionally biased region" description="Polar residues" evidence="2">
    <location>
        <begin position="4218"/>
        <end position="4232"/>
    </location>
</feature>
<name>U6M2A8_EIMMA</name>
<feature type="coiled-coil region" evidence="1">
    <location>
        <begin position="3873"/>
        <end position="3947"/>
    </location>
</feature>
<reference evidence="7" key="2">
    <citation type="submission" date="2013-10" db="EMBL/GenBank/DDBJ databases">
        <authorList>
            <person name="Aslett M."/>
        </authorList>
    </citation>
    <scope>NUCLEOTIDE SEQUENCE [LARGE SCALE GENOMIC DNA]</scope>
    <source>
        <strain evidence="7">Weybridge</strain>
    </source>
</reference>
<protein>
    <submittedName>
        <fullName evidence="7">Uncharacterized protein</fullName>
    </submittedName>
</protein>
<dbReference type="InterPro" id="IPR009030">
    <property type="entry name" value="Growth_fac_rcpt_cys_sf"/>
</dbReference>
<sequence length="4287" mass="470249">MKLAAMSHEKGRVAFVKSCGSSEGPGIGIVTEYPKEYTSSTLGGAWAGQSSFAELNSLQTRRRSTSMAGRGKQRIREEDGVVSWLQQDDKVFSVDSMTVISPLPVDDSLAICWNSLRTPTDRLEDFTLEIGKALGYGVSEVNAFCTSGSVCGIDVITKGSLLDEDVLLIRAFKGFCGYEAAVALELPGEGKFSHLSETTYAFSSPVDPKEPELATYELCWCDEHSTPDCNVTDFVEHVGSLQIQTMKQLQVICIRDANGECKISLPASMDRDSLVYISKLTSTSPACTSPVYLLPTNLGVVNGDELEISVAVSSLEAAGLVGVSLAICWTQHGNISTDSIPLWNSSFLGTLVFIDPKASANTTYVGLPPIVRVDVLGLAGEQSSQVDLPLPLQQLYLKDKGTCGPSASSVALSLTVRSVEAVKGGTGLQITFGTMELIQLVLQEVETSVRELSLCWCYNNSSCANSEDFDLELSRLQFRAPASGVSHECTYDTTCLMSIKDIPVTEFASFLPQLLIRSDCADDTADDGLPDGGRMSLRLTGAKAGGGDSSTPFEDHMYGFTSLVSRERALAGMQQVHKMVCYCTDSTTCTPDRLVNIGQLTISDVWNTEFRVSLVQRIELPFTVSSPLKQQDAARKLKITRGDNSLPCVVDKQANLCSVSFQDFPAETLSSPDPATLQYYDSSLPQDTADTRPVPYVAIASLVPAGPWKMDYTFLCLVGGFCEVTIDVVNWRTEDKVALLSHCGNAGTDEVGLNQASESVDGSSTSVMFRWTNRLELSASQMESGLELCWKAVEDAKLPVDSVSDYSAKFGTVSIAGVFPNQNASCYVGQKCTVQHLKAQNLSDGTSVAVLDGGCGADGIEWSFVPNGGLMVTDTVGEKEITVSFPGRLPVMEIGSLVMCGCSERECTTLQDYGWRIGELSVKGPTSHAPHLELFATLDIRLSLSGDFDDMFYLLLKEGDSCITGQADASWNLHGFSPITHGQAAWAPFDEGKGPLSVCICHDKVAGLSDPFGSPSEVPTYCEDASNYAVKVGQVFVNGPVKQDTEFTCRSGSICTVTLRYIAMDSETTREQWAKSQVYSQKEECGVAGTVLLSGGYYISDTRVGEQIISTDSKYPIVYETRESAFMFHDVVDLGAGTHNLCWRQDGATTGVTLGAFTIQGPLLHQSILPIVVGKKFSVEVPMNSIIGDEEAAKYRIRAYAYKGSDIFNNFSCRQQADDYSSPAVLGCTPATGPPTAVKNSEIGSILIWNDVCVIADELNSAALAGDKYAVCFCDGNVLGCDTADRFQVLVQAWELSGPKPLQQDVIPRYRAGVRFDLNIEGVNLNDDPVIMLSPALDPLTNSRFTCQSDGKLQMRRFVGSVSDDRALAVFADVYAPFTISQGLFCWCPGGECLDASEFTVQLGRFGVAGPTFIAPRVVVGSYFTVQLIGPSLNTDDAISIRGPTDLCGDPGTQNMDPDLVMKETNRTLNSLGTVESFSVLEDSASGDTEMTWTSWGMRIKTTVQGYMKICYCPSTEQDCDSSGSKLVLAGLLETRGPSKEGVELIASEEYGEYLIVRGTNLSTRNLLRYFQYIPREDTTTADQEAEICSNSIDVSGGVTTFPDAVNAAGTEQYFSVTVSVGKQYAACWSFGDAVASRATSISRSKVAPSFISADDLISVRRSLIETDNSSLTEVPASDQPDQFVISSSDDRTSLDPESRKWFFISLFSQTVDMFLSTGSGFQQGVHNVVMGHEDTVVISGVINATDTYEVALGLNRDMSECSEIVSRIKLQSDISVTPVSVSESRMVLQMGAAQEQGWHKICIENKTASLVFDAGTVEVTSYFQKSGMDMYDTQRTFVLPCLTGTRNSLKQQVRKFPQVWLPDGTGLWTAKVVVGVPRTKKEYSTLQVNSSPKENFVEFPQLRNVLACDTTKDQAILVLGATHMLVLYPDTEERSPDLINHGVPYPADVAHAGDQVFITSFDSHLITSFNLKDPSKVVFYEPKNPTLLSAGGIQAIANIDGKETSIFIADTVGGIIGRLKILPDDLNKTAHGGKITREWTAVFGKQKSDFRNTEGVNRPFCLAEFVTPYSTQENMNSLLVVGELISDRITFLSIDNMGISFYRQITLGVTKFITGLRIIDEVLLLTSKQWSVEQELGRAEVAYITLSQLIDNVYFTYPDFSKKLQAGLRYRFLPLVTGQEIQFFKEDAEAGDPLQSIGFTLDSKTGEIQGTLTATVTSRVVIVGGDLLGSYTWSFEFEAGCQSGEYFNETSNKCEPCPLGTFRDEETELQRCQDHKAFSTTLQTGSTNLSQCTCIEGYEIGLLGYCQPCPAGTYKAIAADAKCTGRCPQHMYSGKTGAASLEDLNCQCEPGFYLTENGCESCQVGTYCEGDLSPPVQCPAFQTTSSSASSKFSDCVCIAGYYRDGDECVPCDVLTYKPLIGDQGCTQCPQPALSVVASSELLATSAPGTSMFSSRRGSTQQSECEVCASGYYFDAVSMGGCVPCKEDFYCPGFQLGMIACQNLSITAGVGAESVFQCKCPKGYGKVASRNPLDLSLACTPCPVNYFQHMDGAEVECLPCPSNSMTKSTKSSSITSCVALPGYGALENLQALSNRVEGSDTDDSSKNTFLEATELAKDVEKAYESLYAEDLLAINVFCKEDVSAVREYDMAEFVTMQYALSFAECQAACLKNVYCTSFSFSKEGRFPTHTNSVMNYTGIYFYSYWPCHLYMFGSAAAADVETWNDTWDGSDVEPGKGVACVVGRVKDELTWQRFRYVECPQNAYCPGDKDASIFECQDYAVTLSTGAYSREHCLCVPGREPVGHMCEQCKLGFYKNATENIACTECPQFFTTSITASTSAYECTCQAGMYMALPGTTGDVEQAIQKEEPEQAEQIGHAEDLVETVETPPPAELEPAALETIVNARSIRELGRHGEIEPMSPGGVSMLQLRQLPWLEEETREQLEKVVELGTCVPCHTGMFCPGHWKDPPTNSTHMPPQQCIEGSSVPQSTVNADSVEKCLCLAGYAYGRSSDAAVTSDSYFTCSKCPPGTYKELQENSPCSGRCMKDAETYPGAVSKSQCFCQVGRYAVETDDSEGMFSCVECITGGVCVGGFKQSVIKAIEENPSYTNITIADHTTPYPQKGWFATFKTKADEPWRPNWLPFTVDSSDGTSGALDVGTAADENGGTAFVQTTQYDRVPDIHPCPVDYRCHGGPSNACAEGGSGYLCSTCEKGYDISSHGGVCTKCQPIWFEVVYLIASRLVLCVIAWLIAAVSCLAVRNPACIHPILIRIWLSNLFVFFLFGFFPENSVSALVEWAPMYRAVFTYPIFIFTKYPKVFCILDQLGFPLDFKKCWFLQRFAQMLVPILDVCITTVICGIALMLYKLYRHSKIQRVSLVLRHAQEVHAGDIWAMRTVEKIQDMRCLGLFHYISPAGATRSQKILRFFGDLVPAFMVIWFWNLPFLVIECTQLLGCVSISYKDEPAMYFLTALPEQECSFREPWFVAGAILGSSGILVWGIGSVIVFCVWMLYTDNADKLEARFRYGFLSNGYEFQYRAWEMFLMARKLACACLLTLQLHMSASGTQEVFRNSVNLLIVTMCLIIQLLIEPYDRRSHNLTNRVEFMGLLTNVINCIIIQGSFSFPIFSWLGPLPIVLCGLFHLYVLWNLFVEAGRMVLMRPHLARLPSPWRYFNLVTRSLARLYTRGHAKVYYNYITNEMVLEAATKSRVFHIRRMIQRKKKLTDYRKINYENRTYFVSALTDSLSRLVISWCQFTIPGDWLDFTIRYAFCYCFWMRHRASSNREPLDLEEFDSMRPSLFNECYVEDDDGEDDGALDPETQCNEVEEEFLDMLVDDDVYDDSPITLMELYVAVQSMRYIPKMQLRRLHAWYRERMAAASSSDMPALRKENEELEAELQQLSEVLRNRFASPAGGNVSFNILDFFFAVEILHEAEAENSRIRKDIDKEIASIMNARAARSVAERVQMELEKTDGEELEDILRSFDEAAERQTEAKARMEYLESAIEDSQRKVKTRRKPLKELSKSRVIVGSRRISLAEERKRILRPSFSNLDAAGGKPSRKSLSPVGPQKSTATYGRTISPVGFDTDRGSGDGSGRRRISVGIGSAGSDGAENGAQGKSRRISLSPVPSDASGEARRLGTRTLLSHSSFSSDSVGSPSNNRRTVRGASLLGLPDSPSSTDDAERPAKRTARIASPLAPTASAEGPAGLEQQGSRRRVMRVGSATSSESTQTGTNVEPTEAAPKRAIRAPRRTDEEQLGDSQPPESSKASPPGVKRSIGLFKRPPEPKKDKQ</sequence>
<dbReference type="SMART" id="SM01411">
    <property type="entry name" value="Ephrin_rec_like"/>
    <property type="match status" value="9"/>
</dbReference>
<accession>U6M2A8</accession>
<evidence type="ECO:0000313" key="8">
    <source>
        <dbReference type="Proteomes" id="UP000030763"/>
    </source>
</evidence>
<organism evidence="7 8">
    <name type="scientific">Eimeria maxima</name>
    <name type="common">Coccidian parasite</name>
    <dbReference type="NCBI Taxonomy" id="5804"/>
    <lineage>
        <taxon>Eukaryota</taxon>
        <taxon>Sar</taxon>
        <taxon>Alveolata</taxon>
        <taxon>Apicomplexa</taxon>
        <taxon>Conoidasida</taxon>
        <taxon>Coccidia</taxon>
        <taxon>Eucoccidiorida</taxon>
        <taxon>Eimeriorina</taxon>
        <taxon>Eimeriidae</taxon>
        <taxon>Eimeria</taxon>
    </lineage>
</organism>
<feature type="region of interest" description="Disordered" evidence="2">
    <location>
        <begin position="4045"/>
        <end position="4287"/>
    </location>
</feature>
<feature type="domain" description="DUF7630" evidence="5">
    <location>
        <begin position="3182"/>
        <end position="3226"/>
    </location>
</feature>
<dbReference type="EMBL" id="HG718972">
    <property type="protein sequence ID" value="CDJ56549.1"/>
    <property type="molecule type" value="Genomic_DNA"/>
</dbReference>
<feature type="domain" description="Tyrosine-protein kinase ephrin type A/B receptor-like" evidence="4">
    <location>
        <begin position="2245"/>
        <end position="2293"/>
    </location>
</feature>
<feature type="domain" description="DUF7631" evidence="6">
    <location>
        <begin position="3077"/>
        <end position="3124"/>
    </location>
</feature>
<gene>
    <name evidence="7" type="ORF">EMWEY_00003430</name>
</gene>
<feature type="transmembrane region" description="Helical" evidence="3">
    <location>
        <begin position="3421"/>
        <end position="3438"/>
    </location>
</feature>
<evidence type="ECO:0000259" key="4">
    <source>
        <dbReference type="Pfam" id="PF07699"/>
    </source>
</evidence>
<feature type="transmembrane region" description="Helical" evidence="3">
    <location>
        <begin position="3342"/>
        <end position="3363"/>
    </location>
</feature>
<evidence type="ECO:0000256" key="1">
    <source>
        <dbReference type="SAM" id="Coils"/>
    </source>
</evidence>
<proteinExistence type="predicted"/>
<dbReference type="InterPro" id="IPR056047">
    <property type="entry name" value="CRMPA-like_DUF7630"/>
</dbReference>
<dbReference type="Proteomes" id="UP000030763">
    <property type="component" value="Unassembled WGS sequence"/>
</dbReference>
<dbReference type="PANTHER" id="PTHR46967">
    <property type="entry name" value="INSULIN-LIKE GROWTH FACTOR BINDING PROTEIN,N-TERMINAL"/>
    <property type="match status" value="1"/>
</dbReference>
<evidence type="ECO:0000259" key="5">
    <source>
        <dbReference type="Pfam" id="PF24633"/>
    </source>
</evidence>
<evidence type="ECO:0000256" key="3">
    <source>
        <dbReference type="SAM" id="Phobius"/>
    </source>
</evidence>
<evidence type="ECO:0000313" key="7">
    <source>
        <dbReference type="EMBL" id="CDJ56549.1"/>
    </source>
</evidence>
<keyword evidence="1" id="KW-0175">Coiled coil</keyword>